<feature type="compositionally biased region" description="Low complexity" evidence="1">
    <location>
        <begin position="280"/>
        <end position="294"/>
    </location>
</feature>
<name>A0A2A4ITY6_HELVI</name>
<dbReference type="PANTHER" id="PTHR34239">
    <property type="entry name" value="APPLE DOMAIN-CONTAINING PROTEIN"/>
    <property type="match status" value="1"/>
</dbReference>
<protein>
    <submittedName>
        <fullName evidence="2">Uncharacterized protein</fullName>
    </submittedName>
</protein>
<dbReference type="EMBL" id="NWSH01008253">
    <property type="protein sequence ID" value="PCG62633.1"/>
    <property type="molecule type" value="Genomic_DNA"/>
</dbReference>
<reference evidence="2" key="1">
    <citation type="submission" date="2017-09" db="EMBL/GenBank/DDBJ databases">
        <title>Contemporary evolution of a Lepidopteran species, Heliothis virescens, in response to modern agricultural practices.</title>
        <authorList>
            <person name="Fritz M.L."/>
            <person name="Deyonke A.M."/>
            <person name="Papanicolaou A."/>
            <person name="Micinski S."/>
            <person name="Westbrook J."/>
            <person name="Gould F."/>
        </authorList>
    </citation>
    <scope>NUCLEOTIDE SEQUENCE [LARGE SCALE GENOMIC DNA]</scope>
    <source>
        <strain evidence="2">HvINT-</strain>
        <tissue evidence="2">Whole body</tissue>
    </source>
</reference>
<sequence>MASEEKLLRKIEKYNRKLLRRRNRQSVDRDRSPLRVSSDNEEAHIVQTPEVEPDETENTEIVEALGQEYDDVKKYEGHINHDISKRWNYLLSHGLSKTERDEILKCHTLPENCQLLDSPTLNEEVKAVISETGSYRDKGIANQQKQMGTALTIIGKVMSQLINNTSDKITTLKSLTEASKLICDLHYQLTKTRRSLVAPQLDKNFLEMTQNTIRNEYLYGDNLSERIKTNKIIQQSSNSIKKTVPKPAIAKNNNTKQMGNRNGPPRQANQRQPAKGMAQGGPRMRQQPSQRRPSYNPPHRSERTRRAHYNNRK</sequence>
<comment type="caution">
    <text evidence="2">The sequence shown here is derived from an EMBL/GenBank/DDBJ whole genome shotgun (WGS) entry which is preliminary data.</text>
</comment>
<feature type="compositionally biased region" description="Basic residues" evidence="1">
    <location>
        <begin position="302"/>
        <end position="313"/>
    </location>
</feature>
<evidence type="ECO:0000313" key="2">
    <source>
        <dbReference type="EMBL" id="PCG62632.1"/>
    </source>
</evidence>
<gene>
    <name evidence="2" type="ORF">B5V51_14020</name>
</gene>
<dbReference type="EMBL" id="NWSH01008253">
    <property type="protein sequence ID" value="PCG62632.1"/>
    <property type="molecule type" value="Genomic_DNA"/>
</dbReference>
<feature type="compositionally biased region" description="Polar residues" evidence="1">
    <location>
        <begin position="251"/>
        <end position="260"/>
    </location>
</feature>
<feature type="region of interest" description="Disordered" evidence="1">
    <location>
        <begin position="22"/>
        <end position="43"/>
    </location>
</feature>
<proteinExistence type="predicted"/>
<dbReference type="PANTHER" id="PTHR34239:SF2">
    <property type="entry name" value="TRANSPOSABLE ELEMENT P TRANSPOSASE_THAP9 CONSERVED DOMAIN-CONTAINING PROTEIN"/>
    <property type="match status" value="1"/>
</dbReference>
<dbReference type="AlphaFoldDB" id="A0A2A4ITY6"/>
<feature type="region of interest" description="Disordered" evidence="1">
    <location>
        <begin position="237"/>
        <end position="313"/>
    </location>
</feature>
<accession>A0A2A4ITY6</accession>
<organism evidence="2">
    <name type="scientific">Heliothis virescens</name>
    <name type="common">Tobacco budworm moth</name>
    <dbReference type="NCBI Taxonomy" id="7102"/>
    <lineage>
        <taxon>Eukaryota</taxon>
        <taxon>Metazoa</taxon>
        <taxon>Ecdysozoa</taxon>
        <taxon>Arthropoda</taxon>
        <taxon>Hexapoda</taxon>
        <taxon>Insecta</taxon>
        <taxon>Pterygota</taxon>
        <taxon>Neoptera</taxon>
        <taxon>Endopterygota</taxon>
        <taxon>Lepidoptera</taxon>
        <taxon>Glossata</taxon>
        <taxon>Ditrysia</taxon>
        <taxon>Noctuoidea</taxon>
        <taxon>Noctuidae</taxon>
        <taxon>Heliothinae</taxon>
        <taxon>Heliothis</taxon>
    </lineage>
</organism>
<evidence type="ECO:0000256" key="1">
    <source>
        <dbReference type="SAM" id="MobiDB-lite"/>
    </source>
</evidence>